<evidence type="ECO:0000313" key="2">
    <source>
        <dbReference type="Proteomes" id="UP000325645"/>
    </source>
</evidence>
<dbReference type="EMBL" id="CABVJH010000002">
    <property type="protein sequence ID" value="VVQ29761.1"/>
    <property type="molecule type" value="Genomic_DNA"/>
</dbReference>
<organism evidence="1 2">
    <name type="scientific">Pseudomonas fluorescens</name>
    <dbReference type="NCBI Taxonomy" id="294"/>
    <lineage>
        <taxon>Bacteria</taxon>
        <taxon>Pseudomonadati</taxon>
        <taxon>Pseudomonadota</taxon>
        <taxon>Gammaproteobacteria</taxon>
        <taxon>Pseudomonadales</taxon>
        <taxon>Pseudomonadaceae</taxon>
        <taxon>Pseudomonas</taxon>
    </lineage>
</organism>
<dbReference type="Proteomes" id="UP000325645">
    <property type="component" value="Unassembled WGS sequence"/>
</dbReference>
<gene>
    <name evidence="1" type="ORF">PS943_01490</name>
</gene>
<protein>
    <submittedName>
        <fullName evidence="1">Uncharacterized protein</fullName>
    </submittedName>
</protein>
<evidence type="ECO:0000313" key="1">
    <source>
        <dbReference type="EMBL" id="VVQ29761.1"/>
    </source>
</evidence>
<sequence length="92" mass="10963">MKCACWICWGDAWRKGIYGDSDELVCLGCGRYRISRSFLKENLGKSFDVQKMREELERWRTLGQVPVVNFHNARFTWKYPENDDRLVGWPSR</sequence>
<dbReference type="AlphaFoldDB" id="A0A5E7W4A1"/>
<proteinExistence type="predicted"/>
<reference evidence="1 2" key="1">
    <citation type="submission" date="2019-09" db="EMBL/GenBank/DDBJ databases">
        <authorList>
            <person name="Chandra G."/>
            <person name="Truman W A."/>
        </authorList>
    </citation>
    <scope>NUCLEOTIDE SEQUENCE [LARGE SCALE GENOMIC DNA]</scope>
    <source>
        <strain evidence="1">PS943</strain>
    </source>
</reference>
<name>A0A5E7W4A1_PSEFL</name>
<accession>A0A5E7W4A1</accession>